<keyword evidence="3" id="KW-1185">Reference proteome</keyword>
<dbReference type="AlphaFoldDB" id="A0A1C7PAY3"/>
<reference evidence="3" key="1">
    <citation type="submission" date="2016-09" db="EMBL/GenBank/DDBJ databases">
        <authorList>
            <person name="Koehorst J."/>
        </authorList>
    </citation>
    <scope>NUCLEOTIDE SEQUENCE [LARGE SCALE GENOMIC DNA]</scope>
</reference>
<gene>
    <name evidence="2" type="ORF">PYTT_1554</name>
</gene>
<feature type="signal peptide" evidence="1">
    <location>
        <begin position="1"/>
        <end position="28"/>
    </location>
</feature>
<feature type="chain" id="PRO_5014266457" description="Secreted protein" evidence="1">
    <location>
        <begin position="29"/>
        <end position="396"/>
    </location>
</feature>
<dbReference type="RefSeq" id="WP_067777289.1">
    <property type="nucleotide sequence ID" value="NZ_LIGX01000035.1"/>
</dbReference>
<organism evidence="2 3">
    <name type="scientific">Akkermansia glycaniphila</name>
    <dbReference type="NCBI Taxonomy" id="1679444"/>
    <lineage>
        <taxon>Bacteria</taxon>
        <taxon>Pseudomonadati</taxon>
        <taxon>Verrucomicrobiota</taxon>
        <taxon>Verrucomicrobiia</taxon>
        <taxon>Verrucomicrobiales</taxon>
        <taxon>Akkermansiaceae</taxon>
        <taxon>Akkermansia</taxon>
    </lineage>
</organism>
<name>A0A1C7PAY3_9BACT</name>
<evidence type="ECO:0000313" key="3">
    <source>
        <dbReference type="Proteomes" id="UP000176204"/>
    </source>
</evidence>
<evidence type="ECO:0008006" key="4">
    <source>
        <dbReference type="Google" id="ProtNLM"/>
    </source>
</evidence>
<sequence>MKKHSHPTSWPIILGIALLATGTQTVKAAQPEPTQQAAPSTDPSADIKELETMHLAIQSRLAAIHDRGSADKTAEWLHANRLKWAGLVASLRRTQLPTELEKRKLDIQHRTGLLLLQYTSQFAAPTTLIVSDSGVTNARFHGSDKLLHTLYACFAPVNAEDTGMYHTPPLYKQLLIHYGMMLRAAESMFAHITNQESAESTAKRLYTLMHTMQTLQARMQTLAPFPRWEDTPPFNNIGYMPLIRKHILQLSETDYHESLALKLICETIFLPPSGLSVHQELLAQQECDLYTVIQQELASVHDKDSAENTLLLIRPWLQKLDSLHTHFAINCHSSQTMPARCQKMCEYGSAFTDTCFHLMQNNYYNAPDLQKVVESLIRNLPTHAELYRHDMNDEAT</sequence>
<dbReference type="STRING" id="1679444.PYTT_1554"/>
<dbReference type="Proteomes" id="UP000176204">
    <property type="component" value="Chromosome I"/>
</dbReference>
<evidence type="ECO:0000256" key="1">
    <source>
        <dbReference type="SAM" id="SignalP"/>
    </source>
</evidence>
<dbReference type="EMBL" id="LT629973">
    <property type="protein sequence ID" value="SEH90001.1"/>
    <property type="molecule type" value="Genomic_DNA"/>
</dbReference>
<protein>
    <recommendedName>
        <fullName evidence="4">Secreted protein</fullName>
    </recommendedName>
</protein>
<dbReference type="KEGG" id="agl:PYTT_1554"/>
<proteinExistence type="predicted"/>
<evidence type="ECO:0000313" key="2">
    <source>
        <dbReference type="EMBL" id="SEH90001.1"/>
    </source>
</evidence>
<accession>A0A1C7PAY3</accession>
<keyword evidence="1" id="KW-0732">Signal</keyword>